<proteinExistence type="predicted"/>
<gene>
    <name evidence="2" type="ORF">L915_03171</name>
</gene>
<sequence length="70" mass="7759">MASSIQLMGATFVSDGSECKLNITRHHGKDHKVVKEADQVNEEASTHQQVIYDPHNRKSAARNVGSSRRV</sequence>
<feature type="region of interest" description="Disordered" evidence="1">
    <location>
        <begin position="39"/>
        <end position="70"/>
    </location>
</feature>
<dbReference type="VEuPathDB" id="FungiDB:PPTG_22232"/>
<accession>W2HGR4</accession>
<dbReference type="AlphaFoldDB" id="W2HGR4"/>
<dbReference type="Proteomes" id="UP000053236">
    <property type="component" value="Unassembled WGS sequence"/>
</dbReference>
<dbReference type="EMBL" id="KI684856">
    <property type="protein sequence ID" value="ETK93681.1"/>
    <property type="molecule type" value="Genomic_DNA"/>
</dbReference>
<evidence type="ECO:0000256" key="1">
    <source>
        <dbReference type="SAM" id="MobiDB-lite"/>
    </source>
</evidence>
<organism evidence="2">
    <name type="scientific">Phytophthora nicotianae</name>
    <name type="common">Potato buckeye rot agent</name>
    <name type="synonym">Phytophthora parasitica</name>
    <dbReference type="NCBI Taxonomy" id="4792"/>
    <lineage>
        <taxon>Eukaryota</taxon>
        <taxon>Sar</taxon>
        <taxon>Stramenopiles</taxon>
        <taxon>Oomycota</taxon>
        <taxon>Peronosporomycetes</taxon>
        <taxon>Peronosporales</taxon>
        <taxon>Peronosporaceae</taxon>
        <taxon>Phytophthora</taxon>
    </lineage>
</organism>
<name>W2HGR4_PHYNI</name>
<protein>
    <submittedName>
        <fullName evidence="2">Uncharacterized protein</fullName>
    </submittedName>
</protein>
<reference evidence="2" key="1">
    <citation type="submission" date="2013-11" db="EMBL/GenBank/DDBJ databases">
        <title>The Genome Sequence of Phytophthora parasitica CJ02B3.</title>
        <authorList>
            <consortium name="The Broad Institute Genomics Platform"/>
            <person name="Russ C."/>
            <person name="Tyler B."/>
            <person name="Panabieres F."/>
            <person name="Shan W."/>
            <person name="Tripathy S."/>
            <person name="Grunwald N."/>
            <person name="Machado M."/>
            <person name="Johnson C.S."/>
            <person name="Arredondo F."/>
            <person name="Hong C."/>
            <person name="Coffey M."/>
            <person name="Young S.K."/>
            <person name="Zeng Q."/>
            <person name="Gargeya S."/>
            <person name="Fitzgerald M."/>
            <person name="Abouelleil A."/>
            <person name="Alvarado L."/>
            <person name="Chapman S.B."/>
            <person name="Gainer-Dewar J."/>
            <person name="Goldberg J."/>
            <person name="Griggs A."/>
            <person name="Gujja S."/>
            <person name="Hansen M."/>
            <person name="Howarth C."/>
            <person name="Imamovic A."/>
            <person name="Ireland A."/>
            <person name="Larimer J."/>
            <person name="McCowan C."/>
            <person name="Murphy C."/>
            <person name="Pearson M."/>
            <person name="Poon T.W."/>
            <person name="Priest M."/>
            <person name="Roberts A."/>
            <person name="Saif S."/>
            <person name="Shea T."/>
            <person name="Sykes S."/>
            <person name="Wortman J."/>
            <person name="Nusbaum C."/>
            <person name="Birren B."/>
        </authorList>
    </citation>
    <scope>NUCLEOTIDE SEQUENCE [LARGE SCALE GENOMIC DNA]</scope>
    <source>
        <strain evidence="2">CJ02B3</strain>
    </source>
</reference>
<evidence type="ECO:0000313" key="2">
    <source>
        <dbReference type="EMBL" id="ETK93681.1"/>
    </source>
</evidence>